<feature type="compositionally biased region" description="Basic and acidic residues" evidence="15">
    <location>
        <begin position="379"/>
        <end position="389"/>
    </location>
</feature>
<dbReference type="GO" id="GO:0004830">
    <property type="term" value="F:tryptophan-tRNA ligase activity"/>
    <property type="evidence" value="ECO:0007669"/>
    <property type="project" value="UniProtKB-EC"/>
</dbReference>
<gene>
    <name evidence="16" type="primary">RvY_12903-1</name>
    <name evidence="16" type="synonym">RvY_12903.1</name>
    <name evidence="16" type="ORF">RvY_12903</name>
</gene>
<comment type="function">
    <text evidence="11">Catalyzes the attachment of tryptophan to tRNA(Trp) in a two-step reaction: tryptophan is first activated by ATP to form Trp-AMP and then transferred to the acceptor end of tRNA(Trp).</text>
</comment>
<keyword evidence="17" id="KW-1185">Reference proteome</keyword>
<feature type="region of interest" description="Disordered" evidence="15">
    <location>
        <begin position="214"/>
        <end position="235"/>
    </location>
</feature>
<evidence type="ECO:0000313" key="17">
    <source>
        <dbReference type="Proteomes" id="UP000186922"/>
    </source>
</evidence>
<dbReference type="AlphaFoldDB" id="A0A1D1VUQ2"/>
<dbReference type="Pfam" id="PF00579">
    <property type="entry name" value="tRNA-synt_1b"/>
    <property type="match status" value="1"/>
</dbReference>
<comment type="similarity">
    <text evidence="2 14">Belongs to the class-I aminoacyl-tRNA synthetase family.</text>
</comment>
<keyword evidence="7 14" id="KW-0648">Protein biosynthesis</keyword>
<dbReference type="NCBIfam" id="TIGR00233">
    <property type="entry name" value="trpS"/>
    <property type="match status" value="1"/>
</dbReference>
<evidence type="ECO:0000256" key="9">
    <source>
        <dbReference type="ARBA" id="ARBA00030268"/>
    </source>
</evidence>
<evidence type="ECO:0000256" key="7">
    <source>
        <dbReference type="ARBA" id="ARBA00022917"/>
    </source>
</evidence>
<evidence type="ECO:0000256" key="2">
    <source>
        <dbReference type="ARBA" id="ARBA00005594"/>
    </source>
</evidence>
<dbReference type="FunFam" id="3.40.50.620:FF:000082">
    <property type="entry name" value="MSW1p Mitochondrial tryptophanyl-tRNA synthetase"/>
    <property type="match status" value="1"/>
</dbReference>
<evidence type="ECO:0000256" key="1">
    <source>
        <dbReference type="ARBA" id="ARBA00004305"/>
    </source>
</evidence>
<dbReference type="InterPro" id="IPR001412">
    <property type="entry name" value="aa-tRNA-synth_I_CS"/>
</dbReference>
<sequence>MSAIPPSLGRLLSGLCKGCGRHREAYNRTQSRTLTTVFSGIQPTGSLHLGNYFGAVNLWKSLQNDPANHLIISVVDMHAITVPWKPEQLRQNIVQSFIELLACGIDPAKVVLFQQSSVPEHGKLQWIFSCLSSMARVDNLPQFKEKSAVQKEVSCGLFTYPVLQAADILLYKAHLVPVGEDQVQHLQLAQDIARIFNSKCGKLFPTPHRLHSDLPRLKSLRDPTKKMSKSDTDSRSLIQLTDSPGQIREKLKKSVTDFKSEITYDLAERPAIANLLMLYRAVLDVSLEKVLEETSKINKVELKARLAEAVIELLRPVHGKMKELRNDMGYLEQVMAQGTDRARTLASQTMDEVESLAGFRPAKAKISTTVHRQLNSSPTDKESKTLRSS</sequence>
<dbReference type="CDD" id="cd00806">
    <property type="entry name" value="TrpRS_core"/>
    <property type="match status" value="1"/>
</dbReference>
<comment type="catalytic activity">
    <reaction evidence="10">
        <text>tRNA(Trp) + L-tryptophan + ATP = L-tryptophyl-tRNA(Trp) + AMP + diphosphate + H(+)</text>
        <dbReference type="Rhea" id="RHEA:24080"/>
        <dbReference type="Rhea" id="RHEA-COMP:9671"/>
        <dbReference type="Rhea" id="RHEA-COMP:9705"/>
        <dbReference type="ChEBI" id="CHEBI:15378"/>
        <dbReference type="ChEBI" id="CHEBI:30616"/>
        <dbReference type="ChEBI" id="CHEBI:33019"/>
        <dbReference type="ChEBI" id="CHEBI:57912"/>
        <dbReference type="ChEBI" id="CHEBI:78442"/>
        <dbReference type="ChEBI" id="CHEBI:78535"/>
        <dbReference type="ChEBI" id="CHEBI:456215"/>
        <dbReference type="EC" id="6.1.1.2"/>
    </reaction>
</comment>
<dbReference type="HAMAP" id="MF_00140_B">
    <property type="entry name" value="Trp_tRNA_synth_B"/>
    <property type="match status" value="1"/>
</dbReference>
<dbReference type="GO" id="GO:0005759">
    <property type="term" value="C:mitochondrial matrix"/>
    <property type="evidence" value="ECO:0007669"/>
    <property type="project" value="UniProtKB-SubCell"/>
</dbReference>
<comment type="subcellular location">
    <subcellularLocation>
        <location evidence="1">Mitochondrion matrix</location>
    </subcellularLocation>
</comment>
<evidence type="ECO:0000256" key="12">
    <source>
        <dbReference type="ARBA" id="ARBA00069760"/>
    </source>
</evidence>
<evidence type="ECO:0000256" key="8">
    <source>
        <dbReference type="ARBA" id="ARBA00023146"/>
    </source>
</evidence>
<dbReference type="OrthoDB" id="15808at2759"/>
<evidence type="ECO:0000256" key="15">
    <source>
        <dbReference type="SAM" id="MobiDB-lite"/>
    </source>
</evidence>
<evidence type="ECO:0000256" key="13">
    <source>
        <dbReference type="ARBA" id="ARBA00080951"/>
    </source>
</evidence>
<organism evidence="16 17">
    <name type="scientific">Ramazzottius varieornatus</name>
    <name type="common">Water bear</name>
    <name type="synonym">Tardigrade</name>
    <dbReference type="NCBI Taxonomy" id="947166"/>
    <lineage>
        <taxon>Eukaryota</taxon>
        <taxon>Metazoa</taxon>
        <taxon>Ecdysozoa</taxon>
        <taxon>Tardigrada</taxon>
        <taxon>Eutardigrada</taxon>
        <taxon>Parachela</taxon>
        <taxon>Hypsibioidea</taxon>
        <taxon>Ramazzottiidae</taxon>
        <taxon>Ramazzottius</taxon>
    </lineage>
</organism>
<evidence type="ECO:0000256" key="10">
    <source>
        <dbReference type="ARBA" id="ARBA00049929"/>
    </source>
</evidence>
<dbReference type="InterPro" id="IPR002305">
    <property type="entry name" value="aa-tRNA-synth_Ic"/>
</dbReference>
<evidence type="ECO:0000256" key="5">
    <source>
        <dbReference type="ARBA" id="ARBA00022741"/>
    </source>
</evidence>
<feature type="compositionally biased region" description="Basic and acidic residues" evidence="15">
    <location>
        <begin position="214"/>
        <end position="234"/>
    </location>
</feature>
<dbReference type="SUPFAM" id="SSF52374">
    <property type="entry name" value="Nucleotidylyl transferase"/>
    <property type="match status" value="1"/>
</dbReference>
<accession>A0A1D1VUQ2</accession>
<dbReference type="EMBL" id="BDGG01000008">
    <property type="protein sequence ID" value="GAV02319.1"/>
    <property type="molecule type" value="Genomic_DNA"/>
</dbReference>
<dbReference type="Gene3D" id="1.10.240.10">
    <property type="entry name" value="Tyrosyl-Transfer RNA Synthetase"/>
    <property type="match status" value="1"/>
</dbReference>
<dbReference type="Proteomes" id="UP000186922">
    <property type="component" value="Unassembled WGS sequence"/>
</dbReference>
<evidence type="ECO:0000256" key="14">
    <source>
        <dbReference type="RuleBase" id="RU363036"/>
    </source>
</evidence>
<evidence type="ECO:0000256" key="3">
    <source>
        <dbReference type="ARBA" id="ARBA00013161"/>
    </source>
</evidence>
<dbReference type="Gene3D" id="3.40.50.620">
    <property type="entry name" value="HUPs"/>
    <property type="match status" value="1"/>
</dbReference>
<evidence type="ECO:0000313" key="16">
    <source>
        <dbReference type="EMBL" id="GAV02319.1"/>
    </source>
</evidence>
<comment type="caution">
    <text evidence="16">The sequence shown here is derived from an EMBL/GenBank/DDBJ whole genome shotgun (WGS) entry which is preliminary data.</text>
</comment>
<dbReference type="InterPro" id="IPR014729">
    <property type="entry name" value="Rossmann-like_a/b/a_fold"/>
</dbReference>
<dbReference type="GO" id="GO:0005524">
    <property type="term" value="F:ATP binding"/>
    <property type="evidence" value="ECO:0007669"/>
    <property type="project" value="UniProtKB-KW"/>
</dbReference>
<protein>
    <recommendedName>
        <fullName evidence="12">Tryptophan--tRNA ligase, mitochondrial</fullName>
        <ecNumber evidence="3">6.1.1.2</ecNumber>
    </recommendedName>
    <alternativeName>
        <fullName evidence="13">(Mt)TrpRS</fullName>
    </alternativeName>
    <alternativeName>
        <fullName evidence="9">Tryptophanyl-tRNA synthetase</fullName>
    </alternativeName>
</protein>
<evidence type="ECO:0000256" key="6">
    <source>
        <dbReference type="ARBA" id="ARBA00022840"/>
    </source>
</evidence>
<proteinExistence type="inferred from homology"/>
<dbReference type="GO" id="GO:0070183">
    <property type="term" value="P:mitochondrial tryptophanyl-tRNA aminoacylation"/>
    <property type="evidence" value="ECO:0007669"/>
    <property type="project" value="TreeGrafter"/>
</dbReference>
<feature type="compositionally biased region" description="Polar residues" evidence="15">
    <location>
        <begin position="368"/>
        <end position="378"/>
    </location>
</feature>
<keyword evidence="4 14" id="KW-0436">Ligase</keyword>
<name>A0A1D1VUQ2_RAMVA</name>
<dbReference type="PROSITE" id="PS00178">
    <property type="entry name" value="AA_TRNA_LIGASE_I"/>
    <property type="match status" value="1"/>
</dbReference>
<keyword evidence="5 14" id="KW-0547">Nucleotide-binding</keyword>
<dbReference type="InterPro" id="IPR002306">
    <property type="entry name" value="Trp-tRNA-ligase"/>
</dbReference>
<dbReference type="FunFam" id="1.10.240.10:FF:000002">
    <property type="entry name" value="Tryptophan--tRNA ligase"/>
    <property type="match status" value="1"/>
</dbReference>
<evidence type="ECO:0000256" key="11">
    <source>
        <dbReference type="ARBA" id="ARBA00059972"/>
    </source>
</evidence>
<dbReference type="InterPro" id="IPR024109">
    <property type="entry name" value="Trp-tRNA-ligase_bac-type"/>
</dbReference>
<evidence type="ECO:0000256" key="4">
    <source>
        <dbReference type="ARBA" id="ARBA00022598"/>
    </source>
</evidence>
<keyword evidence="6 14" id="KW-0067">ATP-binding</keyword>
<dbReference type="InterPro" id="IPR050203">
    <property type="entry name" value="Trp-tRNA_synthetase"/>
</dbReference>
<dbReference type="PANTHER" id="PTHR43766">
    <property type="entry name" value="TRYPTOPHAN--TRNA LIGASE, MITOCHONDRIAL"/>
    <property type="match status" value="1"/>
</dbReference>
<dbReference type="PRINTS" id="PR01039">
    <property type="entry name" value="TRNASYNTHTRP"/>
</dbReference>
<dbReference type="EC" id="6.1.1.2" evidence="3"/>
<dbReference type="STRING" id="947166.A0A1D1VUQ2"/>
<reference evidence="16 17" key="1">
    <citation type="journal article" date="2016" name="Nat. Commun.">
        <title>Extremotolerant tardigrade genome and improved radiotolerance of human cultured cells by tardigrade-unique protein.</title>
        <authorList>
            <person name="Hashimoto T."/>
            <person name="Horikawa D.D."/>
            <person name="Saito Y."/>
            <person name="Kuwahara H."/>
            <person name="Kozuka-Hata H."/>
            <person name="Shin-I T."/>
            <person name="Minakuchi Y."/>
            <person name="Ohishi K."/>
            <person name="Motoyama A."/>
            <person name="Aizu T."/>
            <person name="Enomoto A."/>
            <person name="Kondo K."/>
            <person name="Tanaka S."/>
            <person name="Hara Y."/>
            <person name="Koshikawa S."/>
            <person name="Sagara H."/>
            <person name="Miura T."/>
            <person name="Yokobori S."/>
            <person name="Miyagawa K."/>
            <person name="Suzuki Y."/>
            <person name="Kubo T."/>
            <person name="Oyama M."/>
            <person name="Kohara Y."/>
            <person name="Fujiyama A."/>
            <person name="Arakawa K."/>
            <person name="Katayama T."/>
            <person name="Toyoda A."/>
            <person name="Kunieda T."/>
        </authorList>
    </citation>
    <scope>NUCLEOTIDE SEQUENCE [LARGE SCALE GENOMIC DNA]</scope>
    <source>
        <strain evidence="16 17">YOKOZUNA-1</strain>
    </source>
</reference>
<dbReference type="PANTHER" id="PTHR43766:SF1">
    <property type="entry name" value="TRYPTOPHAN--TRNA LIGASE, MITOCHONDRIAL"/>
    <property type="match status" value="1"/>
</dbReference>
<feature type="region of interest" description="Disordered" evidence="15">
    <location>
        <begin position="368"/>
        <end position="389"/>
    </location>
</feature>
<keyword evidence="8 14" id="KW-0030">Aminoacyl-tRNA synthetase</keyword>